<keyword evidence="2" id="KW-1185">Reference proteome</keyword>
<reference evidence="1" key="2">
    <citation type="submission" date="2023-05" db="EMBL/GenBank/DDBJ databases">
        <authorList>
            <consortium name="Lawrence Berkeley National Laboratory"/>
            <person name="Steindorff A."/>
            <person name="Hensen N."/>
            <person name="Bonometti L."/>
            <person name="Westerberg I."/>
            <person name="Brannstrom I.O."/>
            <person name="Guillou S."/>
            <person name="Cros-Aarteil S."/>
            <person name="Calhoun S."/>
            <person name="Haridas S."/>
            <person name="Kuo A."/>
            <person name="Mondo S."/>
            <person name="Pangilinan J."/>
            <person name="Riley R."/>
            <person name="Labutti K."/>
            <person name="Andreopoulos B."/>
            <person name="Lipzen A."/>
            <person name="Chen C."/>
            <person name="Yanf M."/>
            <person name="Daum C."/>
            <person name="Ng V."/>
            <person name="Clum A."/>
            <person name="Ohm R."/>
            <person name="Martin F."/>
            <person name="Silar P."/>
            <person name="Natvig D."/>
            <person name="Lalanne C."/>
            <person name="Gautier V."/>
            <person name="Ament-Velasquez S.L."/>
            <person name="Kruys A."/>
            <person name="Hutchinson M.I."/>
            <person name="Powell A.J."/>
            <person name="Barry K."/>
            <person name="Miller A.N."/>
            <person name="Grigoriev I.V."/>
            <person name="Debuchy R."/>
            <person name="Gladieux P."/>
            <person name="Thoren M.H."/>
            <person name="Johannesson H."/>
        </authorList>
    </citation>
    <scope>NUCLEOTIDE SEQUENCE</scope>
    <source>
        <strain evidence="1">PSN293</strain>
    </source>
</reference>
<evidence type="ECO:0000313" key="1">
    <source>
        <dbReference type="EMBL" id="KAK4209018.1"/>
    </source>
</evidence>
<name>A0AAN7B303_9PEZI</name>
<organism evidence="1 2">
    <name type="scientific">Rhypophila decipiens</name>
    <dbReference type="NCBI Taxonomy" id="261697"/>
    <lineage>
        <taxon>Eukaryota</taxon>
        <taxon>Fungi</taxon>
        <taxon>Dikarya</taxon>
        <taxon>Ascomycota</taxon>
        <taxon>Pezizomycotina</taxon>
        <taxon>Sordariomycetes</taxon>
        <taxon>Sordariomycetidae</taxon>
        <taxon>Sordariales</taxon>
        <taxon>Naviculisporaceae</taxon>
        <taxon>Rhypophila</taxon>
    </lineage>
</organism>
<dbReference type="EMBL" id="MU858219">
    <property type="protein sequence ID" value="KAK4209018.1"/>
    <property type="molecule type" value="Genomic_DNA"/>
</dbReference>
<feature type="non-terminal residue" evidence="1">
    <location>
        <position position="138"/>
    </location>
</feature>
<reference evidence="1" key="1">
    <citation type="journal article" date="2023" name="Mol. Phylogenet. Evol.">
        <title>Genome-scale phylogeny and comparative genomics of the fungal order Sordariales.</title>
        <authorList>
            <person name="Hensen N."/>
            <person name="Bonometti L."/>
            <person name="Westerberg I."/>
            <person name="Brannstrom I.O."/>
            <person name="Guillou S."/>
            <person name="Cros-Aarteil S."/>
            <person name="Calhoun S."/>
            <person name="Haridas S."/>
            <person name="Kuo A."/>
            <person name="Mondo S."/>
            <person name="Pangilinan J."/>
            <person name="Riley R."/>
            <person name="LaButti K."/>
            <person name="Andreopoulos B."/>
            <person name="Lipzen A."/>
            <person name="Chen C."/>
            <person name="Yan M."/>
            <person name="Daum C."/>
            <person name="Ng V."/>
            <person name="Clum A."/>
            <person name="Steindorff A."/>
            <person name="Ohm R.A."/>
            <person name="Martin F."/>
            <person name="Silar P."/>
            <person name="Natvig D.O."/>
            <person name="Lalanne C."/>
            <person name="Gautier V."/>
            <person name="Ament-Velasquez S.L."/>
            <person name="Kruys A."/>
            <person name="Hutchinson M.I."/>
            <person name="Powell A.J."/>
            <person name="Barry K."/>
            <person name="Miller A.N."/>
            <person name="Grigoriev I.V."/>
            <person name="Debuchy R."/>
            <person name="Gladieux P."/>
            <person name="Hiltunen Thoren M."/>
            <person name="Johannesson H."/>
        </authorList>
    </citation>
    <scope>NUCLEOTIDE SEQUENCE</scope>
    <source>
        <strain evidence="1">PSN293</strain>
    </source>
</reference>
<proteinExistence type="predicted"/>
<accession>A0AAN7B303</accession>
<evidence type="ECO:0000313" key="2">
    <source>
        <dbReference type="Proteomes" id="UP001301769"/>
    </source>
</evidence>
<gene>
    <name evidence="1" type="ORF">QBC37DRAFT_267412</name>
</gene>
<sequence length="138" mass="16028">MCVQIKTIFRCSCPYQNEPICPHHIYIRSSQAEIDCELEETLDADDGFQLRLASALQAHRDWTPLPQDGDWPYPRWDHCSVYKSKYRGVAADPKEKGKGKEHVLEGKEYKCPNWVRTEETVSRLVRDLCFLCEESHGV</sequence>
<protein>
    <submittedName>
        <fullName evidence="1">Uncharacterized protein</fullName>
    </submittedName>
</protein>
<dbReference type="Proteomes" id="UP001301769">
    <property type="component" value="Unassembled WGS sequence"/>
</dbReference>
<dbReference type="AlphaFoldDB" id="A0AAN7B303"/>
<comment type="caution">
    <text evidence="1">The sequence shown here is derived from an EMBL/GenBank/DDBJ whole genome shotgun (WGS) entry which is preliminary data.</text>
</comment>